<keyword evidence="7" id="KW-1185">Reference proteome</keyword>
<comment type="cofactor">
    <cofactor evidence="5">
        <name>Mg(2+)</name>
        <dbReference type="ChEBI" id="CHEBI:18420"/>
    </cofactor>
</comment>
<proteinExistence type="inferred from homology"/>
<dbReference type="PANTHER" id="PTHR23407">
    <property type="entry name" value="ATPASE INHIBITOR/5-FORMYLTETRAHYDROFOLATE CYCLO-LIGASE"/>
    <property type="match status" value="1"/>
</dbReference>
<comment type="catalytic activity">
    <reaction evidence="5">
        <text>(6S)-5-formyl-5,6,7,8-tetrahydrofolate + ATP = (6R)-5,10-methenyltetrahydrofolate + ADP + phosphate</text>
        <dbReference type="Rhea" id="RHEA:10488"/>
        <dbReference type="ChEBI" id="CHEBI:30616"/>
        <dbReference type="ChEBI" id="CHEBI:43474"/>
        <dbReference type="ChEBI" id="CHEBI:57455"/>
        <dbReference type="ChEBI" id="CHEBI:57457"/>
        <dbReference type="ChEBI" id="CHEBI:456216"/>
        <dbReference type="EC" id="6.3.3.2"/>
    </reaction>
</comment>
<sequence length="202" mass="21146">MSSAADPDAADLAAEKKRLRAALLARRAAAHAADPEAGARLAARLADVALPEGAVVAGYWPLRDEIDPRPAMLALLGLGHPLCLPVIVGAGKPLAFRAWTPDARLQAAGFGTQVPGPEAEERVPSVLLVPLVGFDDEGFRLGYGGGFYDRTLAKLRAGGLQALAIGLAYAAQRAERLPRETTDERLDWIVTEAGARALAPAT</sequence>
<dbReference type="GO" id="GO:0005524">
    <property type="term" value="F:ATP binding"/>
    <property type="evidence" value="ECO:0007669"/>
    <property type="project" value="UniProtKB-KW"/>
</dbReference>
<dbReference type="EC" id="6.3.3.2" evidence="5"/>
<dbReference type="NCBIfam" id="TIGR02727">
    <property type="entry name" value="MTHFS_bact"/>
    <property type="match status" value="1"/>
</dbReference>
<feature type="binding site" evidence="4">
    <location>
        <position position="65"/>
    </location>
    <ligand>
        <name>substrate</name>
    </ligand>
</feature>
<evidence type="ECO:0000256" key="4">
    <source>
        <dbReference type="PIRSR" id="PIRSR006806-1"/>
    </source>
</evidence>
<dbReference type="PANTHER" id="PTHR23407:SF1">
    <property type="entry name" value="5-FORMYLTETRAHYDROFOLATE CYCLO-LIGASE"/>
    <property type="match status" value="1"/>
</dbReference>
<keyword evidence="5" id="KW-0479">Metal-binding</keyword>
<evidence type="ECO:0000313" key="7">
    <source>
        <dbReference type="Proteomes" id="UP000192917"/>
    </source>
</evidence>
<organism evidence="6 7">
    <name type="scientific">Tistlia consotensis USBA 355</name>
    <dbReference type="NCBI Taxonomy" id="560819"/>
    <lineage>
        <taxon>Bacteria</taxon>
        <taxon>Pseudomonadati</taxon>
        <taxon>Pseudomonadota</taxon>
        <taxon>Alphaproteobacteria</taxon>
        <taxon>Rhodospirillales</taxon>
        <taxon>Rhodovibrionaceae</taxon>
        <taxon>Tistlia</taxon>
    </lineage>
</organism>
<dbReference type="SUPFAM" id="SSF100950">
    <property type="entry name" value="NagB/RpiA/CoA transferase-like"/>
    <property type="match status" value="1"/>
</dbReference>
<accession>A0A1Y6BWU2</accession>
<keyword evidence="5" id="KW-0460">Magnesium</keyword>
<dbReference type="GO" id="GO:0009396">
    <property type="term" value="P:folic acid-containing compound biosynthetic process"/>
    <property type="evidence" value="ECO:0007669"/>
    <property type="project" value="TreeGrafter"/>
</dbReference>
<dbReference type="Pfam" id="PF01812">
    <property type="entry name" value="5-FTHF_cyc-lig"/>
    <property type="match status" value="1"/>
</dbReference>
<reference evidence="6 7" key="1">
    <citation type="submission" date="2017-04" db="EMBL/GenBank/DDBJ databases">
        <authorList>
            <person name="Afonso C.L."/>
            <person name="Miller P.J."/>
            <person name="Scott M.A."/>
            <person name="Spackman E."/>
            <person name="Goraichik I."/>
            <person name="Dimitrov K.M."/>
            <person name="Suarez D.L."/>
            <person name="Swayne D.E."/>
        </authorList>
    </citation>
    <scope>NUCLEOTIDE SEQUENCE [LARGE SCALE GENOMIC DNA]</scope>
    <source>
        <strain evidence="6 7">USBA 355</strain>
    </source>
</reference>
<protein>
    <recommendedName>
        <fullName evidence="5">5-formyltetrahydrofolate cyclo-ligase</fullName>
        <ecNumber evidence="5">6.3.3.2</ecNumber>
    </recommendedName>
</protein>
<evidence type="ECO:0000256" key="5">
    <source>
        <dbReference type="RuleBase" id="RU361279"/>
    </source>
</evidence>
<evidence type="ECO:0000313" key="6">
    <source>
        <dbReference type="EMBL" id="SMF32783.1"/>
    </source>
</evidence>
<keyword evidence="2 4" id="KW-0547">Nucleotide-binding</keyword>
<dbReference type="InterPro" id="IPR024185">
    <property type="entry name" value="FTHF_cligase-like_sf"/>
</dbReference>
<dbReference type="Proteomes" id="UP000192917">
    <property type="component" value="Unassembled WGS sequence"/>
</dbReference>
<evidence type="ECO:0000256" key="3">
    <source>
        <dbReference type="ARBA" id="ARBA00022840"/>
    </source>
</evidence>
<name>A0A1Y6BWU2_9PROT</name>
<dbReference type="GO" id="GO:0035999">
    <property type="term" value="P:tetrahydrofolate interconversion"/>
    <property type="evidence" value="ECO:0007669"/>
    <property type="project" value="TreeGrafter"/>
</dbReference>
<dbReference type="Gene3D" id="3.40.50.10420">
    <property type="entry name" value="NagB/RpiA/CoA transferase-like"/>
    <property type="match status" value="1"/>
</dbReference>
<dbReference type="InterPro" id="IPR002698">
    <property type="entry name" value="FTHF_cligase"/>
</dbReference>
<dbReference type="RefSeq" id="WP_085123447.1">
    <property type="nucleotide sequence ID" value="NZ_FWZX01000011.1"/>
</dbReference>
<dbReference type="InterPro" id="IPR037171">
    <property type="entry name" value="NagB/RpiA_transferase-like"/>
</dbReference>
<dbReference type="STRING" id="560819.SAMN05428998_11168"/>
<keyword evidence="6" id="KW-0436">Ligase</keyword>
<dbReference type="GO" id="GO:0046872">
    <property type="term" value="F:metal ion binding"/>
    <property type="evidence" value="ECO:0007669"/>
    <property type="project" value="UniProtKB-KW"/>
</dbReference>
<gene>
    <name evidence="6" type="ORF">SAMN05428998_11168</name>
</gene>
<evidence type="ECO:0000256" key="1">
    <source>
        <dbReference type="ARBA" id="ARBA00010638"/>
    </source>
</evidence>
<feature type="binding site" evidence="4">
    <location>
        <begin position="16"/>
        <end position="20"/>
    </location>
    <ligand>
        <name>ATP</name>
        <dbReference type="ChEBI" id="CHEBI:30616"/>
    </ligand>
</feature>
<keyword evidence="3 4" id="KW-0067">ATP-binding</keyword>
<dbReference type="AlphaFoldDB" id="A0A1Y6BWU2"/>
<dbReference type="EMBL" id="FWZX01000011">
    <property type="protein sequence ID" value="SMF32783.1"/>
    <property type="molecule type" value="Genomic_DNA"/>
</dbReference>
<evidence type="ECO:0000256" key="2">
    <source>
        <dbReference type="ARBA" id="ARBA00022741"/>
    </source>
</evidence>
<dbReference type="GO" id="GO:0030272">
    <property type="term" value="F:5-formyltetrahydrofolate cyclo-ligase activity"/>
    <property type="evidence" value="ECO:0007669"/>
    <property type="project" value="UniProtKB-EC"/>
</dbReference>
<dbReference type="PIRSF" id="PIRSF006806">
    <property type="entry name" value="FTHF_cligase"/>
    <property type="match status" value="1"/>
</dbReference>
<comment type="similarity">
    <text evidence="1 5">Belongs to the 5-formyltetrahydrofolate cyclo-ligase family.</text>
</comment>
<feature type="binding site" evidence="4">
    <location>
        <begin position="140"/>
        <end position="148"/>
    </location>
    <ligand>
        <name>ATP</name>
        <dbReference type="ChEBI" id="CHEBI:30616"/>
    </ligand>
</feature>